<evidence type="ECO:0000313" key="2">
    <source>
        <dbReference type="Proteomes" id="UP000634136"/>
    </source>
</evidence>
<gene>
    <name evidence="1" type="ORF">G2W53_012642</name>
</gene>
<evidence type="ECO:0000313" key="1">
    <source>
        <dbReference type="EMBL" id="KAF7830309.1"/>
    </source>
</evidence>
<organism evidence="1 2">
    <name type="scientific">Senna tora</name>
    <dbReference type="NCBI Taxonomy" id="362788"/>
    <lineage>
        <taxon>Eukaryota</taxon>
        <taxon>Viridiplantae</taxon>
        <taxon>Streptophyta</taxon>
        <taxon>Embryophyta</taxon>
        <taxon>Tracheophyta</taxon>
        <taxon>Spermatophyta</taxon>
        <taxon>Magnoliopsida</taxon>
        <taxon>eudicotyledons</taxon>
        <taxon>Gunneridae</taxon>
        <taxon>Pentapetalae</taxon>
        <taxon>rosids</taxon>
        <taxon>fabids</taxon>
        <taxon>Fabales</taxon>
        <taxon>Fabaceae</taxon>
        <taxon>Caesalpinioideae</taxon>
        <taxon>Cassia clade</taxon>
        <taxon>Senna</taxon>
    </lineage>
</organism>
<dbReference type="EMBL" id="JAAIUW010000005">
    <property type="protein sequence ID" value="KAF7830309.1"/>
    <property type="molecule type" value="Genomic_DNA"/>
</dbReference>
<keyword evidence="2" id="KW-1185">Reference proteome</keyword>
<accession>A0A834U408</accession>
<dbReference type="Proteomes" id="UP000634136">
    <property type="component" value="Unassembled WGS sequence"/>
</dbReference>
<dbReference type="AlphaFoldDB" id="A0A834U408"/>
<name>A0A834U408_9FABA</name>
<reference evidence="1" key="1">
    <citation type="submission" date="2020-09" db="EMBL/GenBank/DDBJ databases">
        <title>Genome-Enabled Discovery of Anthraquinone Biosynthesis in Senna tora.</title>
        <authorList>
            <person name="Kang S.-H."/>
            <person name="Pandey R.P."/>
            <person name="Lee C.-M."/>
            <person name="Sim J.-S."/>
            <person name="Jeong J.-T."/>
            <person name="Choi B.-S."/>
            <person name="Jung M."/>
            <person name="Ginzburg D."/>
            <person name="Zhao K."/>
            <person name="Won S.Y."/>
            <person name="Oh T.-J."/>
            <person name="Yu Y."/>
            <person name="Kim N.-H."/>
            <person name="Lee O.R."/>
            <person name="Lee T.-H."/>
            <person name="Bashyal P."/>
            <person name="Kim T.-S."/>
            <person name="Lee W.-H."/>
            <person name="Kawkins C."/>
            <person name="Kim C.-K."/>
            <person name="Kim J.S."/>
            <person name="Ahn B.O."/>
            <person name="Rhee S.Y."/>
            <person name="Sohng J.K."/>
        </authorList>
    </citation>
    <scope>NUCLEOTIDE SEQUENCE</scope>
    <source>
        <tissue evidence="1">Leaf</tissue>
    </source>
</reference>
<protein>
    <submittedName>
        <fullName evidence="1">Uncharacterized protein</fullName>
    </submittedName>
</protein>
<comment type="caution">
    <text evidence="1">The sequence shown here is derived from an EMBL/GenBank/DDBJ whole genome shotgun (WGS) entry which is preliminary data.</text>
</comment>
<sequence>MSLHGRDLVEGNIEDPERWNEAYDMIS</sequence>
<proteinExistence type="predicted"/>